<dbReference type="RefSeq" id="WP_115418276.1">
    <property type="nucleotide sequence ID" value="NZ_CP031358.1"/>
</dbReference>
<dbReference type="Proteomes" id="UP000254508">
    <property type="component" value="Plasmid unnamed"/>
</dbReference>
<dbReference type="OrthoDB" id="7594920at2"/>
<keyword evidence="2" id="KW-1185">Reference proteome</keyword>
<dbReference type="AlphaFoldDB" id="A0A345YJ61"/>
<geneLocation type="plasmid" evidence="1 2">
    <name>unnamed</name>
</geneLocation>
<proteinExistence type="predicted"/>
<dbReference type="InterPro" id="IPR036388">
    <property type="entry name" value="WH-like_DNA-bd_sf"/>
</dbReference>
<dbReference type="Gene3D" id="1.10.10.10">
    <property type="entry name" value="Winged helix-like DNA-binding domain superfamily/Winged helix DNA-binding domain"/>
    <property type="match status" value="1"/>
</dbReference>
<protein>
    <submittedName>
        <fullName evidence="1">MarR family transcriptional regulator</fullName>
    </submittedName>
</protein>
<evidence type="ECO:0000313" key="2">
    <source>
        <dbReference type="Proteomes" id="UP000254508"/>
    </source>
</evidence>
<reference evidence="1 2" key="1">
    <citation type="submission" date="2018-07" db="EMBL/GenBank/DDBJ databases">
        <title>Genome sequence of Erythrobacter strain YH-07, an antagonistic bacterium isolated from Yellow Sea.</title>
        <authorList>
            <person name="Tang T."/>
            <person name="Liu Q."/>
            <person name="Sun X."/>
        </authorList>
    </citation>
    <scope>NUCLEOTIDE SEQUENCE [LARGE SCALE GENOMIC DNA]</scope>
    <source>
        <strain evidence="1 2">YH-07</strain>
        <plasmid evidence="1 2">unnamed</plasmid>
    </source>
</reference>
<keyword evidence="1" id="KW-0614">Plasmid</keyword>
<organism evidence="1 2">
    <name type="scientific">Erythrobacter aureus</name>
    <dbReference type="NCBI Taxonomy" id="2182384"/>
    <lineage>
        <taxon>Bacteria</taxon>
        <taxon>Pseudomonadati</taxon>
        <taxon>Pseudomonadota</taxon>
        <taxon>Alphaproteobacteria</taxon>
        <taxon>Sphingomonadales</taxon>
        <taxon>Erythrobacteraceae</taxon>
        <taxon>Erythrobacter/Porphyrobacter group</taxon>
        <taxon>Erythrobacter</taxon>
    </lineage>
</organism>
<accession>A0A345YJ61</accession>
<dbReference type="InterPro" id="IPR036390">
    <property type="entry name" value="WH_DNA-bd_sf"/>
</dbReference>
<dbReference type="EMBL" id="CP031358">
    <property type="protein sequence ID" value="AXK43963.1"/>
    <property type="molecule type" value="Genomic_DNA"/>
</dbReference>
<dbReference type="KEGG" id="err:DVR09_16035"/>
<gene>
    <name evidence="1" type="ORF">DVR09_16035</name>
</gene>
<evidence type="ECO:0000313" key="1">
    <source>
        <dbReference type="EMBL" id="AXK43963.1"/>
    </source>
</evidence>
<sequence>MIKTFLDLYRLKDKLVGKMPEAQWRMMLDLACNGPCDTTKLSYGSGVPPTTALRHMSMLCKGGWATISGDPEDKRRKIYTPTEKLTSLFAA</sequence>
<name>A0A345YJ61_9SPHN</name>
<dbReference type="SUPFAM" id="SSF46785">
    <property type="entry name" value="Winged helix' DNA-binding domain"/>
    <property type="match status" value="1"/>
</dbReference>